<dbReference type="AlphaFoldDB" id="A8NGS9"/>
<dbReference type="KEGG" id="cci:CC1G_03807"/>
<gene>
    <name evidence="2" type="ORF">CC1G_03807</name>
</gene>
<evidence type="ECO:0000313" key="3">
    <source>
        <dbReference type="Proteomes" id="UP000001861"/>
    </source>
</evidence>
<dbReference type="RefSeq" id="XP_001833590.2">
    <property type="nucleotide sequence ID" value="XM_001833538.2"/>
</dbReference>
<evidence type="ECO:0000256" key="1">
    <source>
        <dbReference type="SAM" id="MobiDB-lite"/>
    </source>
</evidence>
<feature type="region of interest" description="Disordered" evidence="1">
    <location>
        <begin position="36"/>
        <end position="406"/>
    </location>
</feature>
<comment type="caution">
    <text evidence="2">The sequence shown here is derived from an EMBL/GenBank/DDBJ whole genome shotgun (WGS) entry which is preliminary data.</text>
</comment>
<dbReference type="OMA" id="EDNPPWC"/>
<dbReference type="eggNOG" id="ENOG502QZBX">
    <property type="taxonomic scope" value="Eukaryota"/>
</dbReference>
<feature type="compositionally biased region" description="Polar residues" evidence="1">
    <location>
        <begin position="265"/>
        <end position="304"/>
    </location>
</feature>
<dbReference type="GeneID" id="6010088"/>
<feature type="compositionally biased region" description="Basic and acidic residues" evidence="1">
    <location>
        <begin position="111"/>
        <end position="130"/>
    </location>
</feature>
<dbReference type="VEuPathDB" id="FungiDB:CC1G_03807"/>
<feature type="compositionally biased region" description="Low complexity" evidence="1">
    <location>
        <begin position="318"/>
        <end position="329"/>
    </location>
</feature>
<feature type="compositionally biased region" description="Acidic residues" evidence="1">
    <location>
        <begin position="87"/>
        <end position="100"/>
    </location>
</feature>
<feature type="compositionally biased region" description="Polar residues" evidence="1">
    <location>
        <begin position="240"/>
        <end position="256"/>
    </location>
</feature>
<feature type="compositionally biased region" description="Polar residues" evidence="1">
    <location>
        <begin position="333"/>
        <end position="347"/>
    </location>
</feature>
<protein>
    <submittedName>
        <fullName evidence="2">Uncharacterized protein</fullName>
    </submittedName>
</protein>
<proteinExistence type="predicted"/>
<dbReference type="Proteomes" id="UP000001861">
    <property type="component" value="Unassembled WGS sequence"/>
</dbReference>
<organism evidence="2 3">
    <name type="scientific">Coprinopsis cinerea (strain Okayama-7 / 130 / ATCC MYA-4618 / FGSC 9003)</name>
    <name type="common">Inky cap fungus</name>
    <name type="synonym">Hormographiella aspergillata</name>
    <dbReference type="NCBI Taxonomy" id="240176"/>
    <lineage>
        <taxon>Eukaryota</taxon>
        <taxon>Fungi</taxon>
        <taxon>Dikarya</taxon>
        <taxon>Basidiomycota</taxon>
        <taxon>Agaricomycotina</taxon>
        <taxon>Agaricomycetes</taxon>
        <taxon>Agaricomycetidae</taxon>
        <taxon>Agaricales</taxon>
        <taxon>Agaricineae</taxon>
        <taxon>Psathyrellaceae</taxon>
        <taxon>Coprinopsis</taxon>
    </lineage>
</organism>
<dbReference type="InParanoid" id="A8NGS9"/>
<evidence type="ECO:0000313" key="2">
    <source>
        <dbReference type="EMBL" id="EAU88135.2"/>
    </source>
</evidence>
<dbReference type="HOGENOM" id="CLU_045422_0_0_1"/>
<keyword evidence="3" id="KW-1185">Reference proteome</keyword>
<feature type="compositionally biased region" description="Low complexity" evidence="1">
    <location>
        <begin position="381"/>
        <end position="400"/>
    </location>
</feature>
<dbReference type="EMBL" id="AACS02000002">
    <property type="protein sequence ID" value="EAU88135.2"/>
    <property type="molecule type" value="Genomic_DNA"/>
</dbReference>
<reference evidence="2 3" key="1">
    <citation type="journal article" date="2010" name="Proc. Natl. Acad. Sci. U.S.A.">
        <title>Insights into evolution of multicellular fungi from the assembled chromosomes of the mushroom Coprinopsis cinerea (Coprinus cinereus).</title>
        <authorList>
            <person name="Stajich J.E."/>
            <person name="Wilke S.K."/>
            <person name="Ahren D."/>
            <person name="Au C.H."/>
            <person name="Birren B.W."/>
            <person name="Borodovsky M."/>
            <person name="Burns C."/>
            <person name="Canback B."/>
            <person name="Casselton L.A."/>
            <person name="Cheng C.K."/>
            <person name="Deng J."/>
            <person name="Dietrich F.S."/>
            <person name="Fargo D.C."/>
            <person name="Farman M.L."/>
            <person name="Gathman A.C."/>
            <person name="Goldberg J."/>
            <person name="Guigo R."/>
            <person name="Hoegger P.J."/>
            <person name="Hooker J.B."/>
            <person name="Huggins A."/>
            <person name="James T.Y."/>
            <person name="Kamada T."/>
            <person name="Kilaru S."/>
            <person name="Kodira C."/>
            <person name="Kues U."/>
            <person name="Kupfer D."/>
            <person name="Kwan H.S."/>
            <person name="Lomsadze A."/>
            <person name="Li W."/>
            <person name="Lilly W.W."/>
            <person name="Ma L.J."/>
            <person name="Mackey A.J."/>
            <person name="Manning G."/>
            <person name="Martin F."/>
            <person name="Muraguchi H."/>
            <person name="Natvig D.O."/>
            <person name="Palmerini H."/>
            <person name="Ramesh M.A."/>
            <person name="Rehmeyer C.J."/>
            <person name="Roe B.A."/>
            <person name="Shenoy N."/>
            <person name="Stanke M."/>
            <person name="Ter-Hovhannisyan V."/>
            <person name="Tunlid A."/>
            <person name="Velagapudi R."/>
            <person name="Vision T.J."/>
            <person name="Zeng Q."/>
            <person name="Zolan M.E."/>
            <person name="Pukkila P.J."/>
        </authorList>
    </citation>
    <scope>NUCLEOTIDE SEQUENCE [LARGE SCALE GENOMIC DNA]</scope>
    <source>
        <strain evidence="3">Okayama-7 / 130 / ATCC MYA-4618 / FGSC 9003</strain>
    </source>
</reference>
<accession>A8NGS9</accession>
<dbReference type="OrthoDB" id="3066311at2759"/>
<sequence length="544" mass="59940">MNHEFQMPDVFVVPPEEDEVPGWCCFNAAQPLQEREDAVEDLVPEVGFLDDTDDDASTRKGTSPETLSVVDSLMSSDYNIDHANTDSDSDLDYESEYEEDNQQHVRHHHHDHDQHHNPHSARRDSPRTNIEESGNDSDVIEVVKVSRSKREELADLQVLPPPPGMKRSTTFKAKASKAFRSLSGAFRSSKQSSKPRAADIFPSRPSSRSSYHHQDNNEEPQPLQPGEPRPRTPAARVSRRFSQLFTVKSRNSATSESHVDEMGTPSPSETAFSTRSSCSENPPTDSESQNPLPTATSTRRNSVYQDALTGAPLEPRRPTGGSTRSTTRRFSVVNLQKIFSFSSGQPDSDQHDQTPATDPPQPPEPDVDSGRTTPTLKRKSSSLPSTSSDSSTAPQTPTSTEDIPPVIALVDGGRSSLLHEEARSPLDFESFGKGLGILPSDSNSLQKQPVRPISPETPPLYRRFSSSSYRSSMETTATSIKQQPPQLPPLPEPVRATTLPAIVPGDSDTEMDGKGDVSFEMRLDSLHFDSLSFDADRFIIGDDR</sequence>
<name>A8NGS9_COPC7</name>
<feature type="compositionally biased region" description="Acidic residues" evidence="1">
    <location>
        <begin position="37"/>
        <end position="55"/>
    </location>
</feature>